<dbReference type="FunFam" id="3.40.50.300:FF:000540">
    <property type="entry name" value="probable ATP-dependent RNA helicase DHX34"/>
    <property type="match status" value="1"/>
</dbReference>
<dbReference type="SMART" id="SM00847">
    <property type="entry name" value="HA2"/>
    <property type="match status" value="1"/>
</dbReference>
<dbReference type="InterPro" id="IPR011545">
    <property type="entry name" value="DEAD/DEAH_box_helicase_dom"/>
</dbReference>
<feature type="compositionally biased region" description="Basic and acidic residues" evidence="5">
    <location>
        <begin position="63"/>
        <end position="76"/>
    </location>
</feature>
<dbReference type="Gene3D" id="3.40.50.300">
    <property type="entry name" value="P-loop containing nucleotide triphosphate hydrolases"/>
    <property type="match status" value="2"/>
</dbReference>
<dbReference type="AlphaFoldDB" id="A0A224YI16"/>
<dbReference type="InterPro" id="IPR056382">
    <property type="entry name" value="DHX34_Znf-C2H2"/>
</dbReference>
<dbReference type="PANTHER" id="PTHR18934:SF221">
    <property type="entry name" value="ATP-DEPENDENT RNA HELICASE DHX34-RELATED"/>
    <property type="match status" value="1"/>
</dbReference>
<dbReference type="Pfam" id="PF00271">
    <property type="entry name" value="Helicase_C"/>
    <property type="match status" value="1"/>
</dbReference>
<evidence type="ECO:0000259" key="6">
    <source>
        <dbReference type="PROSITE" id="PS51192"/>
    </source>
</evidence>
<keyword evidence="4" id="KW-0067">ATP-binding</keyword>
<reference evidence="8" key="1">
    <citation type="journal article" date="2017" name="Parasit. Vectors">
        <title>Sialotranscriptomics of Rhipicephalus zambeziensis reveals intricate expression profiles of secretory proteins and suggests tight temporal transcriptional regulation during blood-feeding.</title>
        <authorList>
            <person name="de Castro M.H."/>
            <person name="de Klerk D."/>
            <person name="Pienaar R."/>
            <person name="Rees D.J.G."/>
            <person name="Mans B.J."/>
        </authorList>
    </citation>
    <scope>NUCLEOTIDE SEQUENCE</scope>
    <source>
        <tissue evidence="8">Salivary glands</tissue>
    </source>
</reference>
<dbReference type="GO" id="GO:0003723">
    <property type="term" value="F:RNA binding"/>
    <property type="evidence" value="ECO:0007669"/>
    <property type="project" value="TreeGrafter"/>
</dbReference>
<feature type="domain" description="Helicase ATP-binding" evidence="6">
    <location>
        <begin position="259"/>
        <end position="419"/>
    </location>
</feature>
<dbReference type="SMART" id="SM00487">
    <property type="entry name" value="DEXDc"/>
    <property type="match status" value="1"/>
</dbReference>
<evidence type="ECO:0000256" key="4">
    <source>
        <dbReference type="ARBA" id="ARBA00022840"/>
    </source>
</evidence>
<dbReference type="PROSITE" id="PS51192">
    <property type="entry name" value="HELICASE_ATP_BIND_1"/>
    <property type="match status" value="1"/>
</dbReference>
<proteinExistence type="predicted"/>
<evidence type="ECO:0000256" key="5">
    <source>
        <dbReference type="SAM" id="MobiDB-lite"/>
    </source>
</evidence>
<evidence type="ECO:0000256" key="3">
    <source>
        <dbReference type="ARBA" id="ARBA00022806"/>
    </source>
</evidence>
<dbReference type="InterPro" id="IPR001650">
    <property type="entry name" value="Helicase_C-like"/>
</dbReference>
<dbReference type="InterPro" id="IPR027417">
    <property type="entry name" value="P-loop_NTPase"/>
</dbReference>
<sequence>MGRDHDRRHQHKSSHKRKHSEDRGDSGSSKHGRRRSSSSKCDSDDHGDRDSGRKEHRRRHSSTRRDSGDYLDDRRSAPRNRGQGGGSPCDTDRVQPNAERNSRTGERKTLSQFRHELSRIFFGDNSPISRNSKQYDNFWTFLKKYEERKQKTALEAGTSKADPWECAEPSLGLPLTYDPVHKVNFSIFPEEPKVLMLDAGVHIDSSDASHSLTEEDVAEVRTVFHLYLDFLQRQKFQKLKKLREFQKNLPIAQYKDAILKAVSENSVVLIAGDTGCGKSTQIPQYLLGAGMEGIACTQPRRIAAISLCKRVAYETLNEYRTHIGYQIRFEKHRSKHTKMLFLTEGLLLRQIASDPMLKEYNVIILDEIHERHLTCDFLLGVVKCLMQHRKDLKIILMSATINIQLFSQYFYNCPVVQVPGRLFPIQVQYHPVTVEEKRSRTGRLNPAPYVKLLSLIDNKYPSNERGDLLVFLSGMSEISAVQEAVEEYANQNGHWIILPLHSTLSLAEQDKVFDYAPEKTRKCILSTNIAETSVTIDGVRFVVDSGKVKEMSYDSASHMQKLKEFWISRASAEQRKGRAGRTGPGVCFRLYSEAEYESLAAYSTPEIQRVPLNSLLLQLVALGLPDVRKFPFLEPPPSESIEEAVQTLKEQGALTSEEDLTPTGRILSQLPVDVTIGKVLIMGCVFRLVDPILSLAAALSIQSPFTQRSFRDLDASAARKSVDSDHGDPFTLLNAYHEWLAAKSSYGEDTRKWCRRLGLEEQRFYEMTKLRSQFKQLLQEVGLMESEVEVTDSVARIQRHGEMKQLRDLRRQLQKAPRKKRVLRVGHWGDEDEEEEQVDIKDVEFRLQQDPTLVQEFLRRSRSFGFHDLSLMKLILCSGVYPQIAISDDHNSYKRDSDQLFHTKGKGFVVLHPNSVLALHAEVLRLDDMDVLTVPNFRSNLPVSAKHQVVAFMSLLETTKPYLLNCLRVQCIQMLLLVSSAIDSSMTMSRLVFDEFVEVTFPDPDEALQLLLKVLIARNLYERLVAHMLEETLSSEEKKEPSPQVRHMQKQLRKRYDAVLKTEIAYTVKRLLPADVKHLYAGAQAFRALTQENEDGLSEDRFKVNPRKGGVFISGYFTFGCLEEISMPEETLVDKTCKCPLCDTELPFAVMDAVLHLDACDKESLITKDAGSCPPTEDEVAAEEEKNDPLKKAYFCKECNRELRLTLPEIFQHRKTHQSTSQDG</sequence>
<keyword evidence="3 8" id="KW-0347">Helicase</keyword>
<dbReference type="Pfam" id="PF04408">
    <property type="entry name" value="WHD_HA2"/>
    <property type="match status" value="1"/>
</dbReference>
<dbReference type="InterPro" id="IPR011709">
    <property type="entry name" value="DEAD-box_helicase_OB_fold"/>
</dbReference>
<dbReference type="Pfam" id="PF00270">
    <property type="entry name" value="DEAD"/>
    <property type="match status" value="1"/>
</dbReference>
<evidence type="ECO:0000313" key="8">
    <source>
        <dbReference type="EMBL" id="MAA17318.1"/>
    </source>
</evidence>
<feature type="compositionally biased region" description="Basic and acidic residues" evidence="5">
    <location>
        <begin position="41"/>
        <end position="53"/>
    </location>
</feature>
<dbReference type="PROSITE" id="PS51194">
    <property type="entry name" value="HELICASE_CTER"/>
    <property type="match status" value="1"/>
</dbReference>
<evidence type="ECO:0000259" key="7">
    <source>
        <dbReference type="PROSITE" id="PS51194"/>
    </source>
</evidence>
<dbReference type="Pfam" id="PF24485">
    <property type="entry name" value="zf-C2H2_DHX34"/>
    <property type="match status" value="1"/>
</dbReference>
<name>A0A224YI16_9ACAR</name>
<feature type="region of interest" description="Disordered" evidence="5">
    <location>
        <begin position="1"/>
        <end position="107"/>
    </location>
</feature>
<dbReference type="GO" id="GO:0005524">
    <property type="term" value="F:ATP binding"/>
    <property type="evidence" value="ECO:0007669"/>
    <property type="project" value="UniProtKB-KW"/>
</dbReference>
<protein>
    <submittedName>
        <fullName evidence="8">ATP dependent RNA helicase DHX34 like</fullName>
    </submittedName>
</protein>
<dbReference type="GO" id="GO:0004386">
    <property type="term" value="F:helicase activity"/>
    <property type="evidence" value="ECO:0007669"/>
    <property type="project" value="UniProtKB-KW"/>
</dbReference>
<dbReference type="InterPro" id="IPR014001">
    <property type="entry name" value="Helicase_ATP-bd"/>
</dbReference>
<dbReference type="EMBL" id="GFPF01006172">
    <property type="protein sequence ID" value="MAA17318.1"/>
    <property type="molecule type" value="Transcribed_RNA"/>
</dbReference>
<dbReference type="PANTHER" id="PTHR18934">
    <property type="entry name" value="ATP-DEPENDENT RNA HELICASE"/>
    <property type="match status" value="1"/>
</dbReference>
<dbReference type="Gene3D" id="1.20.120.1080">
    <property type="match status" value="1"/>
</dbReference>
<feature type="domain" description="Helicase C-terminal" evidence="7">
    <location>
        <begin position="455"/>
        <end position="623"/>
    </location>
</feature>
<keyword evidence="2" id="KW-0378">Hydrolase</keyword>
<dbReference type="InterPro" id="IPR048333">
    <property type="entry name" value="HA2_WH"/>
</dbReference>
<dbReference type="FunFam" id="1.20.120.1080:FF:000005">
    <property type="entry name" value="ATP-dependent helicase HrpA"/>
    <property type="match status" value="1"/>
</dbReference>
<dbReference type="CDD" id="cd18791">
    <property type="entry name" value="SF2_C_RHA"/>
    <property type="match status" value="1"/>
</dbReference>
<dbReference type="FunFam" id="3.40.50.300:FF:000725">
    <property type="entry name" value="probable ATP-dependent RNA helicase DHX34"/>
    <property type="match status" value="1"/>
</dbReference>
<dbReference type="SMART" id="SM00490">
    <property type="entry name" value="HELICc"/>
    <property type="match status" value="1"/>
</dbReference>
<dbReference type="CDD" id="cd17979">
    <property type="entry name" value="DEXHc_DHX34"/>
    <property type="match status" value="1"/>
</dbReference>
<organism evidence="8">
    <name type="scientific">Rhipicephalus zambeziensis</name>
    <dbReference type="NCBI Taxonomy" id="60191"/>
    <lineage>
        <taxon>Eukaryota</taxon>
        <taxon>Metazoa</taxon>
        <taxon>Ecdysozoa</taxon>
        <taxon>Arthropoda</taxon>
        <taxon>Chelicerata</taxon>
        <taxon>Arachnida</taxon>
        <taxon>Acari</taxon>
        <taxon>Parasitiformes</taxon>
        <taxon>Ixodida</taxon>
        <taxon>Ixodoidea</taxon>
        <taxon>Ixodidae</taxon>
        <taxon>Rhipicephalinae</taxon>
        <taxon>Rhipicephalus</taxon>
        <taxon>Rhipicephalus</taxon>
    </lineage>
</organism>
<accession>A0A224YI16</accession>
<evidence type="ECO:0000256" key="1">
    <source>
        <dbReference type="ARBA" id="ARBA00022741"/>
    </source>
</evidence>
<dbReference type="Pfam" id="PF21010">
    <property type="entry name" value="HA2_C"/>
    <property type="match status" value="1"/>
</dbReference>
<evidence type="ECO:0000256" key="2">
    <source>
        <dbReference type="ARBA" id="ARBA00022801"/>
    </source>
</evidence>
<dbReference type="GO" id="GO:0016787">
    <property type="term" value="F:hydrolase activity"/>
    <property type="evidence" value="ECO:0007669"/>
    <property type="project" value="UniProtKB-KW"/>
</dbReference>
<keyword evidence="1" id="KW-0547">Nucleotide-binding</keyword>
<dbReference type="InterPro" id="IPR007502">
    <property type="entry name" value="Helicase-assoc_dom"/>
</dbReference>
<dbReference type="SUPFAM" id="SSF52540">
    <property type="entry name" value="P-loop containing nucleoside triphosphate hydrolases"/>
    <property type="match status" value="1"/>
</dbReference>
<dbReference type="Pfam" id="PF07717">
    <property type="entry name" value="OB_NTP_bind"/>
    <property type="match status" value="1"/>
</dbReference>
<feature type="compositionally biased region" description="Basic residues" evidence="5">
    <location>
        <begin position="8"/>
        <end position="18"/>
    </location>
</feature>